<dbReference type="GO" id="GO:0000472">
    <property type="term" value="P:endonucleolytic cleavage to generate mature 5'-end of SSU-rRNA from (SSU-rRNA, 5.8S rRNA, LSU-rRNA)"/>
    <property type="evidence" value="ECO:0007669"/>
    <property type="project" value="TreeGrafter"/>
</dbReference>
<dbReference type="Pfam" id="PF00098">
    <property type="entry name" value="zf-CCHC"/>
    <property type="match status" value="5"/>
</dbReference>
<gene>
    <name evidence="5" type="ORF">PPL_04556</name>
</gene>
<feature type="domain" description="CCHC-type" evidence="4">
    <location>
        <begin position="187"/>
        <end position="201"/>
    </location>
</feature>
<dbReference type="InterPro" id="IPR011989">
    <property type="entry name" value="ARM-like"/>
</dbReference>
<feature type="domain" description="CCHC-type" evidence="4">
    <location>
        <begin position="34"/>
        <end position="49"/>
    </location>
</feature>
<dbReference type="Proteomes" id="UP000001396">
    <property type="component" value="Unassembled WGS sequence"/>
</dbReference>
<organism evidence="5 6">
    <name type="scientific">Heterostelium pallidum (strain ATCC 26659 / Pp 5 / PN500)</name>
    <name type="common">Cellular slime mold</name>
    <name type="synonym">Polysphondylium pallidum</name>
    <dbReference type="NCBI Taxonomy" id="670386"/>
    <lineage>
        <taxon>Eukaryota</taxon>
        <taxon>Amoebozoa</taxon>
        <taxon>Evosea</taxon>
        <taxon>Eumycetozoa</taxon>
        <taxon>Dictyostelia</taxon>
        <taxon>Acytosteliales</taxon>
        <taxon>Acytosteliaceae</taxon>
        <taxon>Heterostelium</taxon>
    </lineage>
</organism>
<dbReference type="GO" id="GO:0000447">
    <property type="term" value="P:endonucleolytic cleavage in ITS1 to separate SSU-rRNA from 5.8S rRNA and LSU-rRNA from tricistronic rRNA transcript (SSU-rRNA, 5.8S rRNA, LSU-rRNA)"/>
    <property type="evidence" value="ECO:0007669"/>
    <property type="project" value="TreeGrafter"/>
</dbReference>
<evidence type="ECO:0000256" key="1">
    <source>
        <dbReference type="ARBA" id="ARBA00022737"/>
    </source>
</evidence>
<comment type="caution">
    <text evidence="5">The sequence shown here is derived from an EMBL/GenBank/DDBJ whole genome shotgun (WGS) entry which is preliminary data.</text>
</comment>
<dbReference type="Gene3D" id="4.10.60.10">
    <property type="entry name" value="Zinc finger, CCHC-type"/>
    <property type="match status" value="5"/>
</dbReference>
<dbReference type="InParanoid" id="D3B7W8"/>
<dbReference type="PANTHER" id="PTHR13102">
    <property type="entry name" value="NUCLEOLAR PROTEIN 9"/>
    <property type="match status" value="1"/>
</dbReference>
<feature type="domain" description="CCHC-type" evidence="4">
    <location>
        <begin position="125"/>
        <end position="140"/>
    </location>
</feature>
<evidence type="ECO:0000256" key="2">
    <source>
        <dbReference type="PROSITE-ProRule" id="PRU00047"/>
    </source>
</evidence>
<accession>D3B7W8</accession>
<feature type="region of interest" description="Disordered" evidence="3">
    <location>
        <begin position="198"/>
        <end position="274"/>
    </location>
</feature>
<dbReference type="InterPro" id="IPR036875">
    <property type="entry name" value="Znf_CCHC_sf"/>
</dbReference>
<dbReference type="InterPro" id="IPR040000">
    <property type="entry name" value="NOP9"/>
</dbReference>
<reference evidence="5 6" key="1">
    <citation type="journal article" date="2011" name="Genome Res.">
        <title>Phylogeny-wide analysis of social amoeba genomes highlights ancient origins for complex intercellular communication.</title>
        <authorList>
            <person name="Heidel A.J."/>
            <person name="Lawal H.M."/>
            <person name="Felder M."/>
            <person name="Schilde C."/>
            <person name="Helps N.R."/>
            <person name="Tunggal B."/>
            <person name="Rivero F."/>
            <person name="John U."/>
            <person name="Schleicher M."/>
            <person name="Eichinger L."/>
            <person name="Platzer M."/>
            <person name="Noegel A.A."/>
            <person name="Schaap P."/>
            <person name="Gloeckner G."/>
        </authorList>
    </citation>
    <scope>NUCLEOTIDE SEQUENCE [LARGE SCALE GENOMIC DNA]</scope>
    <source>
        <strain evidence="6">ATCC 26659 / Pp 5 / PN500</strain>
    </source>
</reference>
<feature type="region of interest" description="Disordered" evidence="3">
    <location>
        <begin position="1"/>
        <end position="68"/>
    </location>
</feature>
<dbReference type="STRING" id="670386.D3B7W8"/>
<feature type="region of interest" description="Disordered" evidence="3">
    <location>
        <begin position="89"/>
        <end position="118"/>
    </location>
</feature>
<name>D3B7W8_HETP5</name>
<proteinExistence type="predicted"/>
<feature type="compositionally biased region" description="Low complexity" evidence="3">
    <location>
        <begin position="94"/>
        <end position="108"/>
    </location>
</feature>
<protein>
    <recommendedName>
        <fullName evidence="4">CCHC-type domain-containing protein</fullName>
    </recommendedName>
</protein>
<dbReference type="Gene3D" id="1.25.10.10">
    <property type="entry name" value="Leucine-rich Repeat Variant"/>
    <property type="match status" value="2"/>
</dbReference>
<evidence type="ECO:0000313" key="5">
    <source>
        <dbReference type="EMBL" id="EFA82861.1"/>
    </source>
</evidence>
<dbReference type="GO" id="GO:0030686">
    <property type="term" value="C:90S preribosome"/>
    <property type="evidence" value="ECO:0007669"/>
    <property type="project" value="TreeGrafter"/>
</dbReference>
<dbReference type="Pfam" id="PF22493">
    <property type="entry name" value="PUF_NOP9"/>
    <property type="match status" value="1"/>
</dbReference>
<dbReference type="RefSeq" id="XP_020434978.1">
    <property type="nucleotide sequence ID" value="XM_020575458.1"/>
</dbReference>
<feature type="region of interest" description="Disordered" evidence="3">
    <location>
        <begin position="164"/>
        <end position="184"/>
    </location>
</feature>
<dbReference type="GO" id="GO:0000480">
    <property type="term" value="P:endonucleolytic cleavage in 5'-ETS of tricistronic rRNA transcript (SSU-rRNA, 5.8S rRNA, LSU-rRNA)"/>
    <property type="evidence" value="ECO:0007669"/>
    <property type="project" value="TreeGrafter"/>
</dbReference>
<dbReference type="GO" id="GO:0008270">
    <property type="term" value="F:zinc ion binding"/>
    <property type="evidence" value="ECO:0007669"/>
    <property type="project" value="UniProtKB-KW"/>
</dbReference>
<dbReference type="SUPFAM" id="SSF57756">
    <property type="entry name" value="Retrovirus zinc finger-like domains"/>
    <property type="match status" value="4"/>
</dbReference>
<evidence type="ECO:0000313" key="6">
    <source>
        <dbReference type="Proteomes" id="UP000001396"/>
    </source>
</evidence>
<sequence>MSDNNDDFFRIDKKGNRGPRGNQKGGGTGHDRACFKCNQTGHISRDCPEASSSSSSRAGGNDRSSGGGAGNDRACFKCNQTGHISRDCPEASSGGYKNNNNNNNQYNGGNRGNQKGGSTGHDRACFKCNQTGHISRDCPEASSSISSRAGGNDRSCYKCNQTGHISRDCPESSSSISSRAGGNDRNCFKCNQPGHISRDCPGVDGNNNNSGNNRRKDAADNQFYSGGQQQSQTKREGGNKRGGGGDNPFYNEKQQQDDNEDNTDTTTEKKSFKVTEVDTQTRNYLEKINEVITDKPKDYDDDTDELDHNIIIENALKEIESKATLVATDRICSFILEGILKRALPSQIIMIASMLQYDFMVVATHVNGSRVLESIIVQIPVIIAKAKKSDLIKFQEILFKLVDILVENISSVIEDRSAPFVLSKLFNIMSGTVTEKFSTSKGSKHNQSEEEKQREIIVQSYEAPTAYKEKIQAALTTIHETLKEKLPLLIFNNKTRETIKTIIELSCSNTELFNSILDTILTPQNEGQTEKDRFLEVIYNKFGSLIFESILKSCPNTSYSRIFSLMRLQLVKFSEDLVSNHVVKSLIENVRDNAQLATLIQELKDNFKKLIGIYI</sequence>
<dbReference type="InterPro" id="IPR016024">
    <property type="entry name" value="ARM-type_fold"/>
</dbReference>
<dbReference type="InterPro" id="IPR001878">
    <property type="entry name" value="Znf_CCHC"/>
</dbReference>
<keyword evidence="2" id="KW-0862">Zinc</keyword>
<dbReference type="GO" id="GO:0030688">
    <property type="term" value="C:preribosome, small subunit precursor"/>
    <property type="evidence" value="ECO:0007669"/>
    <property type="project" value="TreeGrafter"/>
</dbReference>
<dbReference type="InterPro" id="IPR001313">
    <property type="entry name" value="Pumilio_RNA-bd_rpt"/>
</dbReference>
<dbReference type="EMBL" id="ADBJ01000018">
    <property type="protein sequence ID" value="EFA82861.1"/>
    <property type="molecule type" value="Genomic_DNA"/>
</dbReference>
<dbReference type="PANTHER" id="PTHR13102:SF0">
    <property type="entry name" value="NUCLEOLAR PROTEIN 9"/>
    <property type="match status" value="1"/>
</dbReference>
<keyword evidence="2" id="KW-0479">Metal-binding</keyword>
<dbReference type="GO" id="GO:0005730">
    <property type="term" value="C:nucleolus"/>
    <property type="evidence" value="ECO:0007669"/>
    <property type="project" value="TreeGrafter"/>
</dbReference>
<keyword evidence="2" id="KW-0863">Zinc-finger</keyword>
<feature type="compositionally biased region" description="Polar residues" evidence="3">
    <location>
        <begin position="222"/>
        <end position="232"/>
    </location>
</feature>
<keyword evidence="1" id="KW-0677">Repeat</keyword>
<keyword evidence="6" id="KW-1185">Reference proteome</keyword>
<evidence type="ECO:0000256" key="3">
    <source>
        <dbReference type="SAM" id="MobiDB-lite"/>
    </source>
</evidence>
<evidence type="ECO:0000259" key="4">
    <source>
        <dbReference type="PROSITE" id="PS50158"/>
    </source>
</evidence>
<dbReference type="GO" id="GO:0000056">
    <property type="term" value="P:ribosomal small subunit export from nucleus"/>
    <property type="evidence" value="ECO:0007669"/>
    <property type="project" value="TreeGrafter"/>
</dbReference>
<dbReference type="SMART" id="SM00343">
    <property type="entry name" value="ZnF_C2HC"/>
    <property type="match status" value="5"/>
</dbReference>
<feature type="compositionally biased region" description="Gly residues" evidence="3">
    <location>
        <begin position="109"/>
        <end position="118"/>
    </location>
</feature>
<dbReference type="PROSITE" id="PS50158">
    <property type="entry name" value="ZF_CCHC"/>
    <property type="match status" value="5"/>
</dbReference>
<feature type="compositionally biased region" description="Low complexity" evidence="3">
    <location>
        <begin position="50"/>
        <end position="64"/>
    </location>
</feature>
<feature type="domain" description="CCHC-type" evidence="4">
    <location>
        <begin position="75"/>
        <end position="90"/>
    </location>
</feature>
<dbReference type="SUPFAM" id="SSF48371">
    <property type="entry name" value="ARM repeat"/>
    <property type="match status" value="1"/>
</dbReference>
<dbReference type="GeneID" id="31360043"/>
<dbReference type="SMART" id="SM00025">
    <property type="entry name" value="Pumilio"/>
    <property type="match status" value="4"/>
</dbReference>
<feature type="domain" description="CCHC-type" evidence="4">
    <location>
        <begin position="156"/>
        <end position="171"/>
    </location>
</feature>
<dbReference type="AlphaFoldDB" id="D3B7W8"/>
<dbReference type="GO" id="GO:0003723">
    <property type="term" value="F:RNA binding"/>
    <property type="evidence" value="ECO:0007669"/>
    <property type="project" value="InterPro"/>
</dbReference>